<dbReference type="GO" id="GO:0035556">
    <property type="term" value="P:intracellular signal transduction"/>
    <property type="evidence" value="ECO:0007669"/>
    <property type="project" value="InterPro"/>
</dbReference>
<dbReference type="Gene3D" id="3.30.420.140">
    <property type="entry name" value="YqgF/RNase H-like domain"/>
    <property type="match status" value="1"/>
</dbReference>
<keyword evidence="3" id="KW-1185">Reference proteome</keyword>
<organism evidence="2 3">
    <name type="scientific">Dialister hominis</name>
    <dbReference type="NCBI Taxonomy" id="2582419"/>
    <lineage>
        <taxon>Bacteria</taxon>
        <taxon>Bacillati</taxon>
        <taxon>Bacillota</taxon>
        <taxon>Negativicutes</taxon>
        <taxon>Veillonellales</taxon>
        <taxon>Veillonellaceae</taxon>
        <taxon>Dialister</taxon>
    </lineage>
</organism>
<dbReference type="GO" id="GO:0006629">
    <property type="term" value="P:lipid metabolic process"/>
    <property type="evidence" value="ECO:0007669"/>
    <property type="project" value="InterPro"/>
</dbReference>
<dbReference type="RefSeq" id="WP_108850049.1">
    <property type="nucleotide sequence ID" value="NZ_AP019697.1"/>
</dbReference>
<dbReference type="Pfam" id="PF16921">
    <property type="entry name" value="Tex_YqgF"/>
    <property type="match status" value="1"/>
</dbReference>
<reference evidence="3" key="1">
    <citation type="submission" date="2019-05" db="EMBL/GenBank/DDBJ databases">
        <title>Complete genome sequencing of Dialister sp. strain 5BBH33.</title>
        <authorList>
            <person name="Sakamoto M."/>
            <person name="Murakami T."/>
            <person name="Mori H."/>
        </authorList>
    </citation>
    <scope>NUCLEOTIDE SEQUENCE [LARGE SCALE GENOMIC DNA]</scope>
    <source>
        <strain evidence="3">5BBH33</strain>
    </source>
</reference>
<dbReference type="KEGG" id="dho:Dia5BBH33_02700"/>
<evidence type="ECO:0000313" key="3">
    <source>
        <dbReference type="Proteomes" id="UP000320585"/>
    </source>
</evidence>
<dbReference type="GO" id="GO:0006139">
    <property type="term" value="P:nucleobase-containing compound metabolic process"/>
    <property type="evidence" value="ECO:0007669"/>
    <property type="project" value="InterPro"/>
</dbReference>
<dbReference type="OrthoDB" id="5161at2"/>
<proteinExistence type="predicted"/>
<dbReference type="InterPro" id="IPR032639">
    <property type="entry name" value="Tex_YqgF"/>
</dbReference>
<dbReference type="InterPro" id="IPR037027">
    <property type="entry name" value="YqgF/RNaseH-like_dom_sf"/>
</dbReference>
<accession>A0A8E4BRI7</accession>
<gene>
    <name evidence="2" type="ORF">Dia5BBH33_02700</name>
</gene>
<dbReference type="Proteomes" id="UP000320585">
    <property type="component" value="Chromosome"/>
</dbReference>
<protein>
    <submittedName>
        <fullName evidence="2">Putative pre-16S rRNA nuclease</fullName>
    </submittedName>
</protein>
<dbReference type="InterPro" id="IPR012337">
    <property type="entry name" value="RNaseH-like_sf"/>
</dbReference>
<dbReference type="AlphaFoldDB" id="A0A8E4BRI7"/>
<dbReference type="InterPro" id="IPR001711">
    <property type="entry name" value="PLipase_C_Pinositol-sp_Y"/>
</dbReference>
<evidence type="ECO:0000313" key="2">
    <source>
        <dbReference type="EMBL" id="BBK24335.1"/>
    </source>
</evidence>
<sequence>MILAADPGSEKTGMAVVEEDGSLVIKKVIRTKEFEKEAEDLLSSHPVSAFIMGNGTHHKEIQKRADAVLEKMGLPFRTILVDEKYTTEMGEQWYWKDHPTKGLSRLIPKGMRTVPVPIDDYVAWIIGCIYLGKVKAEDVGHKKV</sequence>
<dbReference type="GeneID" id="92715487"/>
<name>A0A8E4BRI7_9FIRM</name>
<dbReference type="GO" id="GO:0004435">
    <property type="term" value="F:phosphatidylinositol-4,5-bisphosphate phospholipase C activity"/>
    <property type="evidence" value="ECO:0007669"/>
    <property type="project" value="InterPro"/>
</dbReference>
<evidence type="ECO:0000259" key="1">
    <source>
        <dbReference type="PROSITE" id="PS50008"/>
    </source>
</evidence>
<dbReference type="SUPFAM" id="SSF53098">
    <property type="entry name" value="Ribonuclease H-like"/>
    <property type="match status" value="1"/>
</dbReference>
<dbReference type="PROSITE" id="PS50008">
    <property type="entry name" value="PIPLC_Y_DOMAIN"/>
    <property type="match status" value="1"/>
</dbReference>
<dbReference type="EMBL" id="AP019697">
    <property type="protein sequence ID" value="BBK24335.1"/>
    <property type="molecule type" value="Genomic_DNA"/>
</dbReference>
<feature type="domain" description="PI-PLC Y-box" evidence="1">
    <location>
        <begin position="97"/>
        <end position="128"/>
    </location>
</feature>